<keyword evidence="2" id="KW-1185">Reference proteome</keyword>
<dbReference type="AlphaFoldDB" id="A0A0H2M2J8"/>
<evidence type="ECO:0000313" key="1">
    <source>
        <dbReference type="EMBL" id="KLN56639.1"/>
    </source>
</evidence>
<organism evidence="1 2">
    <name type="scientific">Variovorax paradoxus</name>
    <dbReference type="NCBI Taxonomy" id="34073"/>
    <lineage>
        <taxon>Bacteria</taxon>
        <taxon>Pseudomonadati</taxon>
        <taxon>Pseudomonadota</taxon>
        <taxon>Betaproteobacteria</taxon>
        <taxon>Burkholderiales</taxon>
        <taxon>Comamonadaceae</taxon>
        <taxon>Variovorax</taxon>
    </lineage>
</organism>
<evidence type="ECO:0008006" key="3">
    <source>
        <dbReference type="Google" id="ProtNLM"/>
    </source>
</evidence>
<reference evidence="1 2" key="1">
    <citation type="submission" date="2015-03" db="EMBL/GenBank/DDBJ databases">
        <title>Genome sequence of Variovorax paradoxus TBEA6.</title>
        <authorList>
            <person name="Poehlein A."/>
            <person name="Schuldes J."/>
            <person name="Wuebbeler J.H."/>
            <person name="Hiessl S."/>
            <person name="Steinbuechel A."/>
            <person name="Daniel R."/>
        </authorList>
    </citation>
    <scope>NUCLEOTIDE SEQUENCE [LARGE SCALE GENOMIC DNA]</scope>
    <source>
        <strain evidence="1 2">TBEA6</strain>
    </source>
</reference>
<dbReference type="PATRIC" id="fig|34073.19.peg.2274"/>
<dbReference type="Proteomes" id="UP000035170">
    <property type="component" value="Unassembled WGS sequence"/>
</dbReference>
<accession>A0A0H2M2J8</accession>
<comment type="caution">
    <text evidence="1">The sequence shown here is derived from an EMBL/GenBank/DDBJ whole genome shotgun (WGS) entry which is preliminary data.</text>
</comment>
<evidence type="ECO:0000313" key="2">
    <source>
        <dbReference type="Proteomes" id="UP000035170"/>
    </source>
</evidence>
<gene>
    <name evidence="1" type="ORF">VPARA_22180</name>
</gene>
<dbReference type="EMBL" id="JZWI01000010">
    <property type="protein sequence ID" value="KLN56639.1"/>
    <property type="molecule type" value="Genomic_DNA"/>
</dbReference>
<proteinExistence type="predicted"/>
<protein>
    <recommendedName>
        <fullName evidence="3">Carboxypeptidase regulatory-like domain-containing protein</fullName>
    </recommendedName>
</protein>
<name>A0A0H2M2J8_VARPD</name>
<sequence>MIEDIEAMNLMRLRQPMAALVLGGTAAFFGAMTSAHAFSNPPIQMAQGVEYMCGGTNKAEAAFMQMVSPRWAATIEFGINDSAQRGNFPLRAAVQVREKYTGRPVMEAQSQGPYMLARLDPGAYDVNVTLGGLTITQTLTVIAGVPARAVFMWPSNFDMASVLPPMPQALAQTSAAR</sequence>